<comment type="function">
    <text evidence="9">Substrate adapter for ufmylation, the covalent attachment of the ubiquitin-like modifier UFM1 to substrate proteins. Required for ufmylation of Atg9; protects the nervous system during aging, possibly by stabilizing Atg9 and supporting its function.</text>
</comment>
<feature type="transmembrane region" description="Helical" evidence="12">
    <location>
        <begin position="6"/>
        <end position="25"/>
    </location>
</feature>
<dbReference type="FunFam" id="1.10.10.10:FF:000143">
    <property type="entry name" value="DDRGK domain-containing protein 1"/>
    <property type="match status" value="1"/>
</dbReference>
<evidence type="ECO:0000256" key="12">
    <source>
        <dbReference type="SAM" id="Phobius"/>
    </source>
</evidence>
<evidence type="ECO:0000256" key="1">
    <source>
        <dbReference type="ARBA" id="ARBA00004389"/>
    </source>
</evidence>
<evidence type="ECO:0000256" key="10">
    <source>
        <dbReference type="ARBA" id="ARBA00049687"/>
    </source>
</evidence>
<sequence length="297" mass="34436">MSDPTLIIGVCILIVVVILAVVTYLSKKRPSPVANDVAQRPRPVPVLRGAGVEGPRRAGRNVRARMRAATSRNVDEGDQEEEEEDDFLADDISVPDGKIGAKKRKKLELKAEKRRDRERELEEREERKQRQKDIEEHRKKEELKQQEEEKKKEEEEKALKEEQERKEHEEYLKLKQSFAIEEEGFDQEENVDEGNKFQEFIDYIKSQKVVLMEDLASRFKLKTQEAIDRVQELLAQEWLVGVIDDRGKFIYITKEELEAVAHFIKQRGRVSIAELVECSNSLINLTPDSPETIQVSS</sequence>
<dbReference type="OrthoDB" id="2285710at2759"/>
<dbReference type="Pfam" id="PF09756">
    <property type="entry name" value="DDRGK"/>
    <property type="match status" value="1"/>
</dbReference>
<dbReference type="SUPFAM" id="SSF46785">
    <property type="entry name" value="Winged helix' DNA-binding domain"/>
    <property type="match status" value="1"/>
</dbReference>
<dbReference type="InterPro" id="IPR036388">
    <property type="entry name" value="WH-like_DNA-bd_sf"/>
</dbReference>
<dbReference type="AlphaFoldDB" id="A0A4Y2BDX4"/>
<feature type="compositionally biased region" description="Acidic residues" evidence="11">
    <location>
        <begin position="76"/>
        <end position="89"/>
    </location>
</feature>
<dbReference type="InterPro" id="IPR019153">
    <property type="entry name" value="DDRGK_dom-contain"/>
</dbReference>
<protein>
    <recommendedName>
        <fullName evidence="3">DDRGK domain-containing protein 1</fullName>
    </recommendedName>
</protein>
<keyword evidence="14" id="KW-1185">Reference proteome</keyword>
<comment type="caution">
    <text evidence="13">The sequence shown here is derived from an EMBL/GenBank/DDBJ whole genome shotgun (WGS) entry which is preliminary data.</text>
</comment>
<evidence type="ECO:0000256" key="9">
    <source>
        <dbReference type="ARBA" id="ARBA00049608"/>
    </source>
</evidence>
<keyword evidence="7 12" id="KW-1133">Transmembrane helix</keyword>
<comment type="similarity">
    <text evidence="2">Belongs to the DDRGK1 family.</text>
</comment>
<feature type="region of interest" description="Disordered" evidence="11">
    <location>
        <begin position="45"/>
        <end position="95"/>
    </location>
</feature>
<evidence type="ECO:0000313" key="13">
    <source>
        <dbReference type="EMBL" id="GBL90420.1"/>
    </source>
</evidence>
<keyword evidence="6" id="KW-0256">Endoplasmic reticulum</keyword>
<keyword evidence="8 12" id="KW-0472">Membrane</keyword>
<dbReference type="PANTHER" id="PTHR48176">
    <property type="entry name" value="DDRGK DOMAIN-CONTAINING PROTEIN 1"/>
    <property type="match status" value="1"/>
</dbReference>
<evidence type="ECO:0000256" key="11">
    <source>
        <dbReference type="SAM" id="MobiDB-lite"/>
    </source>
</evidence>
<keyword evidence="4 12" id="KW-0812">Transmembrane</keyword>
<evidence type="ECO:0000313" key="14">
    <source>
        <dbReference type="Proteomes" id="UP000499080"/>
    </source>
</evidence>
<evidence type="ECO:0000256" key="7">
    <source>
        <dbReference type="ARBA" id="ARBA00022989"/>
    </source>
</evidence>
<dbReference type="GO" id="GO:0005789">
    <property type="term" value="C:endoplasmic reticulum membrane"/>
    <property type="evidence" value="ECO:0007669"/>
    <property type="project" value="UniProtKB-SubCell"/>
</dbReference>
<gene>
    <name evidence="13" type="primary">CPIJ007479</name>
    <name evidence="13" type="ORF">AVEN_178848_1</name>
</gene>
<proteinExistence type="inferred from homology"/>
<evidence type="ECO:0000256" key="5">
    <source>
        <dbReference type="ARBA" id="ARBA00022786"/>
    </source>
</evidence>
<reference evidence="13 14" key="1">
    <citation type="journal article" date="2019" name="Sci. Rep.">
        <title>Orb-weaving spider Araneus ventricosus genome elucidates the spidroin gene catalogue.</title>
        <authorList>
            <person name="Kono N."/>
            <person name="Nakamura H."/>
            <person name="Ohtoshi R."/>
            <person name="Moran D.A.P."/>
            <person name="Shinohara A."/>
            <person name="Yoshida Y."/>
            <person name="Fujiwara M."/>
            <person name="Mori M."/>
            <person name="Tomita M."/>
            <person name="Arakawa K."/>
        </authorList>
    </citation>
    <scope>NUCLEOTIDE SEQUENCE [LARGE SCALE GENOMIC DNA]</scope>
</reference>
<dbReference type="PANTHER" id="PTHR48176:SF1">
    <property type="entry name" value="DDRGK DOMAIN-CONTAINING PROTEIN 1"/>
    <property type="match status" value="1"/>
</dbReference>
<evidence type="ECO:0000256" key="8">
    <source>
        <dbReference type="ARBA" id="ARBA00023136"/>
    </source>
</evidence>
<name>A0A4Y2BDX4_ARAVE</name>
<dbReference type="InterPro" id="IPR036390">
    <property type="entry name" value="WH_DNA-bd_sf"/>
</dbReference>
<evidence type="ECO:0000256" key="6">
    <source>
        <dbReference type="ARBA" id="ARBA00022824"/>
    </source>
</evidence>
<dbReference type="SMART" id="SM01128">
    <property type="entry name" value="DDRGK"/>
    <property type="match status" value="1"/>
</dbReference>
<keyword evidence="5" id="KW-0833">Ubl conjugation pathway</keyword>
<evidence type="ECO:0000256" key="2">
    <source>
        <dbReference type="ARBA" id="ARBA00009829"/>
    </source>
</evidence>
<comment type="subcellular location">
    <subcellularLocation>
        <location evidence="1">Endoplasmic reticulum membrane</location>
        <topology evidence="1">Single-pass membrane protein</topology>
    </subcellularLocation>
</comment>
<dbReference type="EMBL" id="BGPR01000071">
    <property type="protein sequence ID" value="GBL90420.1"/>
    <property type="molecule type" value="Genomic_DNA"/>
</dbReference>
<organism evidence="13 14">
    <name type="scientific">Araneus ventricosus</name>
    <name type="common">Orbweaver spider</name>
    <name type="synonym">Epeira ventricosa</name>
    <dbReference type="NCBI Taxonomy" id="182803"/>
    <lineage>
        <taxon>Eukaryota</taxon>
        <taxon>Metazoa</taxon>
        <taxon>Ecdysozoa</taxon>
        <taxon>Arthropoda</taxon>
        <taxon>Chelicerata</taxon>
        <taxon>Arachnida</taxon>
        <taxon>Araneae</taxon>
        <taxon>Araneomorphae</taxon>
        <taxon>Entelegynae</taxon>
        <taxon>Araneoidea</taxon>
        <taxon>Araneidae</taxon>
        <taxon>Araneus</taxon>
    </lineage>
</organism>
<evidence type="ECO:0000256" key="3">
    <source>
        <dbReference type="ARBA" id="ARBA00018218"/>
    </source>
</evidence>
<feature type="compositionally biased region" description="Basic residues" evidence="11">
    <location>
        <begin position="57"/>
        <end position="66"/>
    </location>
</feature>
<feature type="region of interest" description="Disordered" evidence="11">
    <location>
        <begin position="111"/>
        <end position="166"/>
    </location>
</feature>
<comment type="subunit">
    <text evidence="10">Interacts with Atg9; the interaction is transient.</text>
</comment>
<dbReference type="GO" id="GO:0044389">
    <property type="term" value="F:ubiquitin-like protein ligase binding"/>
    <property type="evidence" value="ECO:0007669"/>
    <property type="project" value="TreeGrafter"/>
</dbReference>
<dbReference type="Gene3D" id="1.10.10.10">
    <property type="entry name" value="Winged helix-like DNA-binding domain superfamily/Winged helix DNA-binding domain"/>
    <property type="match status" value="1"/>
</dbReference>
<dbReference type="InterPro" id="IPR050899">
    <property type="entry name" value="DDRGK_domain-containing"/>
</dbReference>
<evidence type="ECO:0000256" key="4">
    <source>
        <dbReference type="ARBA" id="ARBA00022692"/>
    </source>
</evidence>
<accession>A0A4Y2BDX4</accession>
<dbReference type="Proteomes" id="UP000499080">
    <property type="component" value="Unassembled WGS sequence"/>
</dbReference>